<reference evidence="2 3" key="1">
    <citation type="journal article" date="2021" name="Int. J. Syst. Evol. Microbiol.">
        <title>Lentilactobacillus fungorum sp. nov., isolated from spent mushroom substrates.</title>
        <authorList>
            <person name="Tohno M."/>
            <person name="Tanizawa Y."/>
            <person name="Kojima Y."/>
            <person name="Sakamoto M."/>
            <person name="Ohkuma M."/>
            <person name="Kobayashi H."/>
        </authorList>
    </citation>
    <scope>NUCLEOTIDE SEQUENCE [LARGE SCALE GENOMIC DNA]</scope>
    <source>
        <strain evidence="2 3">YK48G</strain>
    </source>
</reference>
<feature type="domain" description="NAD(P)-binding" evidence="1">
    <location>
        <begin position="7"/>
        <end position="146"/>
    </location>
</feature>
<dbReference type="PANTHER" id="PTHR47129">
    <property type="entry name" value="QUINONE OXIDOREDUCTASE 2"/>
    <property type="match status" value="1"/>
</dbReference>
<dbReference type="Proteomes" id="UP000604765">
    <property type="component" value="Unassembled WGS sequence"/>
</dbReference>
<dbReference type="InterPro" id="IPR036291">
    <property type="entry name" value="NAD(P)-bd_dom_sf"/>
</dbReference>
<dbReference type="InterPro" id="IPR052718">
    <property type="entry name" value="NmrA-type_oxidoreductase"/>
</dbReference>
<dbReference type="CDD" id="cd05269">
    <property type="entry name" value="TMR_SDR_a"/>
    <property type="match status" value="1"/>
</dbReference>
<proteinExistence type="predicted"/>
<dbReference type="Gene3D" id="3.40.50.720">
    <property type="entry name" value="NAD(P)-binding Rossmann-like Domain"/>
    <property type="match status" value="1"/>
</dbReference>
<dbReference type="EMBL" id="BNJR01000012">
    <property type="protein sequence ID" value="GHP13882.1"/>
    <property type="molecule type" value="Genomic_DNA"/>
</dbReference>
<accession>A0ABQ3VYA6</accession>
<dbReference type="Gene3D" id="3.90.25.10">
    <property type="entry name" value="UDP-galactose 4-epimerase, domain 1"/>
    <property type="match status" value="1"/>
</dbReference>
<keyword evidence="3" id="KW-1185">Reference proteome</keyword>
<dbReference type="RefSeq" id="WP_203629904.1">
    <property type="nucleotide sequence ID" value="NZ_BNJR01000012.1"/>
</dbReference>
<name>A0ABQ3VYA6_9LACO</name>
<dbReference type="SUPFAM" id="SSF51735">
    <property type="entry name" value="NAD(P)-binding Rossmann-fold domains"/>
    <property type="match status" value="1"/>
</dbReference>
<protein>
    <submittedName>
        <fullName evidence="2">NAD(P)-dependent oxidoreductase</fullName>
    </submittedName>
</protein>
<evidence type="ECO:0000313" key="3">
    <source>
        <dbReference type="Proteomes" id="UP000604765"/>
    </source>
</evidence>
<evidence type="ECO:0000259" key="1">
    <source>
        <dbReference type="Pfam" id="PF13460"/>
    </source>
</evidence>
<dbReference type="PANTHER" id="PTHR47129:SF1">
    <property type="entry name" value="NMRA-LIKE DOMAIN-CONTAINING PROTEIN"/>
    <property type="match status" value="1"/>
</dbReference>
<evidence type="ECO:0000313" key="2">
    <source>
        <dbReference type="EMBL" id="GHP13882.1"/>
    </source>
</evidence>
<dbReference type="Pfam" id="PF13460">
    <property type="entry name" value="NAD_binding_10"/>
    <property type="match status" value="1"/>
</dbReference>
<organism evidence="2 3">
    <name type="scientific">Lentilactobacillus fungorum</name>
    <dbReference type="NCBI Taxonomy" id="2201250"/>
    <lineage>
        <taxon>Bacteria</taxon>
        <taxon>Bacillati</taxon>
        <taxon>Bacillota</taxon>
        <taxon>Bacilli</taxon>
        <taxon>Lactobacillales</taxon>
        <taxon>Lactobacillaceae</taxon>
        <taxon>Lentilactobacillus</taxon>
    </lineage>
</organism>
<dbReference type="InterPro" id="IPR016040">
    <property type="entry name" value="NAD(P)-bd_dom"/>
</dbReference>
<comment type="caution">
    <text evidence="2">The sequence shown here is derived from an EMBL/GenBank/DDBJ whole genome shotgun (WGS) entry which is preliminary data.</text>
</comment>
<gene>
    <name evidence="2" type="ORF">YK48G_13070</name>
</gene>
<sequence length="287" mass="31501">MKYAVTGSTGKFGQAAIKVLKDTIGSGNIIALARNTDKAKRLFPELEVRPGSYDLKDQLVTSLTGVSRLLLISSIPGQTVSRVQQHQNVINAAKQAGVQFIAYTSFPRANSAASPLAADHRETEQALRQSGINYAFLRNNWYLENERLFFNDALANRPFVYSAGNGRVGWALEREYAEAAAKVLLSDDPKTVYEFSGPQHDYADLGRALQVVSGHQFDITSTSDDELRKRLIAMGMKEPAANRVVSMQQLIRSGDLDEPSGDLADVLGHSLPTFEDSIKEVLAKLQN</sequence>